<dbReference type="PANTHER" id="PTHR33908">
    <property type="entry name" value="MANNOSYLTRANSFERASE YKCB-RELATED"/>
    <property type="match status" value="1"/>
</dbReference>
<evidence type="ECO:0000256" key="5">
    <source>
        <dbReference type="ARBA" id="ARBA00022692"/>
    </source>
</evidence>
<keyword evidence="13" id="KW-1185">Reference proteome</keyword>
<evidence type="ECO:0000256" key="9">
    <source>
        <dbReference type="SAM" id="Phobius"/>
    </source>
</evidence>
<keyword evidence="7 9" id="KW-0472">Membrane</keyword>
<feature type="region of interest" description="Disordered" evidence="8">
    <location>
        <begin position="493"/>
        <end position="599"/>
    </location>
</feature>
<feature type="transmembrane region" description="Helical" evidence="9">
    <location>
        <begin position="102"/>
        <end position="130"/>
    </location>
</feature>
<feature type="compositionally biased region" description="Gly residues" evidence="8">
    <location>
        <begin position="536"/>
        <end position="597"/>
    </location>
</feature>
<evidence type="ECO:0000256" key="4">
    <source>
        <dbReference type="ARBA" id="ARBA00022679"/>
    </source>
</evidence>
<reference evidence="13" key="1">
    <citation type="journal article" date="2019" name="Int. J. Syst. Evol. Microbiol.">
        <title>The Global Catalogue of Microorganisms (GCM) 10K type strain sequencing project: providing services to taxonomists for standard genome sequencing and annotation.</title>
        <authorList>
            <consortium name="The Broad Institute Genomics Platform"/>
            <consortium name="The Broad Institute Genome Sequencing Center for Infectious Disease"/>
            <person name="Wu L."/>
            <person name="Ma J."/>
        </authorList>
    </citation>
    <scope>NUCLEOTIDE SEQUENCE [LARGE SCALE GENOMIC DNA]</scope>
    <source>
        <strain evidence="13">JCM 17939</strain>
    </source>
</reference>
<feature type="compositionally biased region" description="Basic and acidic residues" evidence="8">
    <location>
        <begin position="526"/>
        <end position="535"/>
    </location>
</feature>
<protein>
    <recommendedName>
        <fullName evidence="14">Glycosyltransferase RgtA/B/C/D-like domain-containing protein</fullName>
    </recommendedName>
</protein>
<dbReference type="Pfam" id="PF24878">
    <property type="entry name" value="YkcB_C"/>
    <property type="match status" value="1"/>
</dbReference>
<feature type="region of interest" description="Disordered" evidence="8">
    <location>
        <begin position="1"/>
        <end position="21"/>
    </location>
</feature>
<feature type="transmembrane region" description="Helical" evidence="9">
    <location>
        <begin position="136"/>
        <end position="159"/>
    </location>
</feature>
<feature type="transmembrane region" description="Helical" evidence="9">
    <location>
        <begin position="469"/>
        <end position="488"/>
    </location>
</feature>
<comment type="caution">
    <text evidence="12">The sequence shown here is derived from an EMBL/GenBank/DDBJ whole genome shotgun (WGS) entry which is preliminary data.</text>
</comment>
<feature type="transmembrane region" description="Helical" evidence="9">
    <location>
        <begin position="195"/>
        <end position="223"/>
    </location>
</feature>
<gene>
    <name evidence="12" type="ORF">GCM10023196_032200</name>
</gene>
<feature type="compositionally biased region" description="Gly residues" evidence="8">
    <location>
        <begin position="505"/>
        <end position="522"/>
    </location>
</feature>
<dbReference type="InterPro" id="IPR050297">
    <property type="entry name" value="LipidA_mod_glycosyltrf_83"/>
</dbReference>
<feature type="transmembrane region" description="Helical" evidence="9">
    <location>
        <begin position="327"/>
        <end position="346"/>
    </location>
</feature>
<proteinExistence type="predicted"/>
<feature type="region of interest" description="Disordered" evidence="8">
    <location>
        <begin position="701"/>
        <end position="725"/>
    </location>
</feature>
<evidence type="ECO:0000256" key="1">
    <source>
        <dbReference type="ARBA" id="ARBA00004651"/>
    </source>
</evidence>
<keyword evidence="6 9" id="KW-1133">Transmembrane helix</keyword>
<evidence type="ECO:0008006" key="14">
    <source>
        <dbReference type="Google" id="ProtNLM"/>
    </source>
</evidence>
<accession>A0ABP8U7U7</accession>
<evidence type="ECO:0000256" key="3">
    <source>
        <dbReference type="ARBA" id="ARBA00022676"/>
    </source>
</evidence>
<feature type="domain" description="Putative mannosyltransferase YkcA/B-like C-terminal" evidence="11">
    <location>
        <begin position="602"/>
        <end position="694"/>
    </location>
</feature>
<comment type="subcellular location">
    <subcellularLocation>
        <location evidence="1">Cell membrane</location>
        <topology evidence="1">Multi-pass membrane protein</topology>
    </subcellularLocation>
</comment>
<evidence type="ECO:0000256" key="8">
    <source>
        <dbReference type="SAM" id="MobiDB-lite"/>
    </source>
</evidence>
<organism evidence="12 13">
    <name type="scientific">Actinoallomurus vinaceus</name>
    <dbReference type="NCBI Taxonomy" id="1080074"/>
    <lineage>
        <taxon>Bacteria</taxon>
        <taxon>Bacillati</taxon>
        <taxon>Actinomycetota</taxon>
        <taxon>Actinomycetes</taxon>
        <taxon>Streptosporangiales</taxon>
        <taxon>Thermomonosporaceae</taxon>
        <taxon>Actinoallomurus</taxon>
    </lineage>
</organism>
<dbReference type="RefSeq" id="WP_345431610.1">
    <property type="nucleotide sequence ID" value="NZ_BAABHK010000004.1"/>
</dbReference>
<evidence type="ECO:0000256" key="7">
    <source>
        <dbReference type="ARBA" id="ARBA00023136"/>
    </source>
</evidence>
<dbReference type="InterPro" id="IPR038731">
    <property type="entry name" value="RgtA/B/C-like"/>
</dbReference>
<feature type="domain" description="Glycosyltransferase RgtA/B/C/D-like" evidence="10">
    <location>
        <begin position="91"/>
        <end position="248"/>
    </location>
</feature>
<keyword evidence="4" id="KW-0808">Transferase</keyword>
<evidence type="ECO:0000313" key="13">
    <source>
        <dbReference type="Proteomes" id="UP001501442"/>
    </source>
</evidence>
<dbReference type="InterPro" id="IPR056785">
    <property type="entry name" value="YkcA/B-like_C"/>
</dbReference>
<feature type="transmembrane region" description="Helical" evidence="9">
    <location>
        <begin position="382"/>
        <end position="400"/>
    </location>
</feature>
<evidence type="ECO:0000313" key="12">
    <source>
        <dbReference type="EMBL" id="GAA4625957.1"/>
    </source>
</evidence>
<sequence length="725" mass="73370">MTTQLSEPAGTPQAPPRSRLGRLALGPTGDPAWTRPALWAVLALAAALYGWGLSAGGYANSFYSAAVKSGAQSWKAFFFGSIDSASFITVDKPPMALWVQEIFARVIGFGTWSLLLPEVIMGVAAVAVVYATVRRAFGPVAGVIAALVMTLTPITVAINRDNNPDTLLVLLLALAAWACQRALESGRLRWLLASAFFVGCGFNTKMLQAYILLPALALAYLLFAQGGWLRRIGHLLAAGAVLAVSTFWWTVVVDLIPASNRPYIGGSTDGTAWDLAIGYNGIGRITGNEGGGGGRGGPGGGGGGGGPTFSGQSGVGRLFNEILGGQISWLLPFAAIVLVAGLVLYWKRPRTDLARAALVMWGGWLAFHFLVFSFASGIMHPYYTTAMAPAIAALTGIGAVELSRARSRGWSWVLPAGVAVTGIWAFVLLRRTPNWNPWLAWTVAALTVVAVLGLLAARLGRAALARMAVLAGAVGLAAGLAGPAAYAVSAASSRANGSNPTAGPNTGGMGFPGGGRMGGGGQLPADVRKMLEERGGFPGGGFPGGGFPGGGQGGAGGQNGSGAPGAPGGGQGGTGQMPGGRSGFRGGPGGGGPGGGELSSQMISYLEKNQGGATWLVAVSNSQSAASIILQTGKPAISMFGFSGSDKAMTAQKLQELVKAGKLHYVMTGGGFGGGGRGGPGGGNSEVTSWVTKNCTAVQPSEYGGSSSTANGSTQTTGSSLYRCG</sequence>
<name>A0ABP8U7U7_9ACTN</name>
<feature type="transmembrane region" description="Helical" evidence="9">
    <location>
        <begin position="412"/>
        <end position="432"/>
    </location>
</feature>
<feature type="transmembrane region" description="Helical" evidence="9">
    <location>
        <begin position="358"/>
        <end position="376"/>
    </location>
</feature>
<dbReference type="Proteomes" id="UP001501442">
    <property type="component" value="Unassembled WGS sequence"/>
</dbReference>
<evidence type="ECO:0000256" key="2">
    <source>
        <dbReference type="ARBA" id="ARBA00022475"/>
    </source>
</evidence>
<feature type="transmembrane region" description="Helical" evidence="9">
    <location>
        <begin position="235"/>
        <end position="256"/>
    </location>
</feature>
<keyword evidence="3" id="KW-0328">Glycosyltransferase</keyword>
<feature type="transmembrane region" description="Helical" evidence="9">
    <location>
        <begin position="438"/>
        <end position="457"/>
    </location>
</feature>
<evidence type="ECO:0000259" key="10">
    <source>
        <dbReference type="Pfam" id="PF13231"/>
    </source>
</evidence>
<keyword evidence="2" id="KW-1003">Cell membrane</keyword>
<dbReference type="EMBL" id="BAABHK010000004">
    <property type="protein sequence ID" value="GAA4625957.1"/>
    <property type="molecule type" value="Genomic_DNA"/>
</dbReference>
<evidence type="ECO:0000256" key="6">
    <source>
        <dbReference type="ARBA" id="ARBA00022989"/>
    </source>
</evidence>
<feature type="transmembrane region" description="Helical" evidence="9">
    <location>
        <begin position="37"/>
        <end position="59"/>
    </location>
</feature>
<dbReference type="PANTHER" id="PTHR33908:SF3">
    <property type="entry name" value="UNDECAPRENYL PHOSPHATE-ALPHA-4-AMINO-4-DEOXY-L-ARABINOSE ARABINOSYL TRANSFERASE"/>
    <property type="match status" value="1"/>
</dbReference>
<evidence type="ECO:0000259" key="11">
    <source>
        <dbReference type="Pfam" id="PF24878"/>
    </source>
</evidence>
<dbReference type="Pfam" id="PF13231">
    <property type="entry name" value="PMT_2"/>
    <property type="match status" value="1"/>
</dbReference>
<keyword evidence="5 9" id="KW-0812">Transmembrane</keyword>